<accession>A0A4P2VDY4</accession>
<proteinExistence type="predicted"/>
<keyword evidence="2" id="KW-1185">Reference proteome</keyword>
<gene>
    <name evidence="1" type="ORF">NAS2_1377</name>
</gene>
<evidence type="ECO:0008006" key="3">
    <source>
        <dbReference type="Google" id="ProtNLM"/>
    </source>
</evidence>
<dbReference type="KEGG" id="ccai:NAS2_1377"/>
<sequence length="312" mass="34898">MLDYIRAFADAARRKAPLVRGAGLYGVNVLRLLFGVDTAGELAERLGRELESASDETYLRRKGALRELMERMREDAGLSRSRDGFYAVDGKGEVHFPESFTLALSHLPGAEAYASLVATPMAFNSLLAEIVAVALKGTSFNSTDGSRSYNGMENHVIDPVHEARTELRHDPEFLGLARRARELRRREAKARDEGERRRLHGERKEVLKKLSEYAGERYREVIGRTLGMLREMVPGYFEGDEFHGHVTTNPLEGGNWRVKRRIRNPFSRIDSIAGKGLLAVIRDSVFTIRCGKPRSSPAQALGFFSFGRVMGG</sequence>
<dbReference type="EMBL" id="AP018732">
    <property type="protein sequence ID" value="BBE42764.1"/>
    <property type="molecule type" value="Genomic_DNA"/>
</dbReference>
<organism evidence="1 2">
    <name type="scientific">Conexivisphaera calida</name>
    <dbReference type="NCBI Taxonomy" id="1874277"/>
    <lineage>
        <taxon>Archaea</taxon>
        <taxon>Nitrososphaerota</taxon>
        <taxon>Conexivisphaeria</taxon>
        <taxon>Conexivisphaerales</taxon>
        <taxon>Conexivisphaeraceae</taxon>
        <taxon>Conexivisphaera</taxon>
    </lineage>
</organism>
<dbReference type="Proteomes" id="UP000509448">
    <property type="component" value="Chromosome"/>
</dbReference>
<name>A0A4P2VDY4_9ARCH</name>
<evidence type="ECO:0000313" key="2">
    <source>
        <dbReference type="Proteomes" id="UP000509448"/>
    </source>
</evidence>
<dbReference type="AlphaFoldDB" id="A0A4P2VDY4"/>
<evidence type="ECO:0000313" key="1">
    <source>
        <dbReference type="EMBL" id="BBE42764.1"/>
    </source>
</evidence>
<reference evidence="1 2" key="1">
    <citation type="journal article" date="2019" name="ISME J.">
        <title>Isolation and characterization of a thermophilic sulfur- and iron-reducing thaumarchaeote from a terrestrial acidic hot spring.</title>
        <authorList>
            <person name="Kato S."/>
            <person name="Itoh T."/>
            <person name="Yuki M."/>
            <person name="Nagamori M."/>
            <person name="Ohnishi M."/>
            <person name="Uematsu K."/>
            <person name="Suzuki K."/>
            <person name="Takashina T."/>
            <person name="Ohkuma M."/>
        </authorList>
    </citation>
    <scope>NUCLEOTIDE SEQUENCE [LARGE SCALE GENOMIC DNA]</scope>
    <source>
        <strain evidence="1 2">NAS-02</strain>
    </source>
</reference>
<protein>
    <recommendedName>
        <fullName evidence="3">Transposase</fullName>
    </recommendedName>
</protein>